<dbReference type="SUPFAM" id="SSF48371">
    <property type="entry name" value="ARM repeat"/>
    <property type="match status" value="1"/>
</dbReference>
<dbReference type="CDD" id="cd06561">
    <property type="entry name" value="AlkD_like"/>
    <property type="match status" value="1"/>
</dbReference>
<proteinExistence type="predicted"/>
<dbReference type="EMBL" id="CAEZSN010000007">
    <property type="protein sequence ID" value="CAB4534183.1"/>
    <property type="molecule type" value="Genomic_DNA"/>
</dbReference>
<dbReference type="Pfam" id="PF08713">
    <property type="entry name" value="DNA_alkylation"/>
    <property type="match status" value="1"/>
</dbReference>
<protein>
    <submittedName>
        <fullName evidence="2">Unannotated protein</fullName>
    </submittedName>
</protein>
<dbReference type="AlphaFoldDB" id="A0A6J6GPV0"/>
<gene>
    <name evidence="1" type="ORF">UFOPK1433_00116</name>
    <name evidence="2" type="ORF">UFOPK1843_00236</name>
</gene>
<dbReference type="EMBL" id="CAEZUR010000011">
    <property type="protein sequence ID" value="CAB4602270.1"/>
    <property type="molecule type" value="Genomic_DNA"/>
</dbReference>
<organism evidence="2">
    <name type="scientific">freshwater metagenome</name>
    <dbReference type="NCBI Taxonomy" id="449393"/>
    <lineage>
        <taxon>unclassified sequences</taxon>
        <taxon>metagenomes</taxon>
        <taxon>ecological metagenomes</taxon>
    </lineage>
</organism>
<evidence type="ECO:0000313" key="2">
    <source>
        <dbReference type="EMBL" id="CAB4602270.1"/>
    </source>
</evidence>
<name>A0A6J6GPV0_9ZZZZ</name>
<dbReference type="Gene3D" id="1.25.10.90">
    <property type="match status" value="1"/>
</dbReference>
<accession>A0A6J6GPV0</accession>
<dbReference type="InterPro" id="IPR014825">
    <property type="entry name" value="DNA_alkylation"/>
</dbReference>
<reference evidence="2" key="1">
    <citation type="submission" date="2020-05" db="EMBL/GenBank/DDBJ databases">
        <authorList>
            <person name="Chiriac C."/>
            <person name="Salcher M."/>
            <person name="Ghai R."/>
            <person name="Kavagutti S V."/>
        </authorList>
    </citation>
    <scope>NUCLEOTIDE SEQUENCE</scope>
</reference>
<dbReference type="PANTHER" id="PTHR34070">
    <property type="entry name" value="ARMADILLO-TYPE FOLD"/>
    <property type="match status" value="1"/>
</dbReference>
<sequence length="237" mass="27594">MLTAADAREALEELENGYQADQLGWFFKTGPGEYGEGDKFLGLKVPQTREVSKRFQALSFDQVQILVNDEFHEVRQLGLFILVLQFKKAKTVEVRKEIFDFYLEIAKQGRVNNWDLVDGTAPYLGAYLVETDNTLLLGELAMSNDLWLNRMSVIFTFAFLRAGIIEPTLWMAEYHLEHEHDLMHKAAGWMLREMGKFHHKALVSFLEQNSNRMPRTMLRYAIEKFPETQRKAWLAKK</sequence>
<dbReference type="PANTHER" id="PTHR34070:SF1">
    <property type="entry name" value="DNA ALKYLATION REPAIR PROTEIN"/>
    <property type="match status" value="1"/>
</dbReference>
<dbReference type="InterPro" id="IPR016024">
    <property type="entry name" value="ARM-type_fold"/>
</dbReference>
<evidence type="ECO:0000313" key="1">
    <source>
        <dbReference type="EMBL" id="CAB4534183.1"/>
    </source>
</evidence>